<dbReference type="Pfam" id="PF01554">
    <property type="entry name" value="MatE"/>
    <property type="match status" value="1"/>
</dbReference>
<dbReference type="GO" id="GO:0042910">
    <property type="term" value="F:xenobiotic transmembrane transporter activity"/>
    <property type="evidence" value="ECO:0007669"/>
    <property type="project" value="InterPro"/>
</dbReference>
<protein>
    <recommendedName>
        <fullName evidence="3">Probable multidrug resistance protein NorM</fullName>
    </recommendedName>
    <alternativeName>
        <fullName evidence="5">Multidrug-efflux transporter</fullName>
    </alternativeName>
</protein>
<dbReference type="GO" id="GO:0005886">
    <property type="term" value="C:plasma membrane"/>
    <property type="evidence" value="ECO:0007669"/>
    <property type="project" value="TreeGrafter"/>
</dbReference>
<sequence>MGANEKELAKSYSNIAILFGALLMTGIGLLMYVDCPFLFQMLTYDLRVQKLVTEVLRIESFAEPLYAVSIVASGALRGAGDTFIPSIMNLVSIW</sequence>
<dbReference type="PANTHER" id="PTHR43298">
    <property type="entry name" value="MULTIDRUG RESISTANCE PROTEIN NORM-RELATED"/>
    <property type="match status" value="1"/>
</dbReference>
<dbReference type="InterPro" id="IPR002528">
    <property type="entry name" value="MATE_fam"/>
</dbReference>
<name>A0AAP9MK82_CLOIN</name>
<comment type="function">
    <text evidence="1">Multidrug efflux pump.</text>
</comment>
<evidence type="ECO:0000256" key="2">
    <source>
        <dbReference type="ARBA" id="ARBA00010199"/>
    </source>
</evidence>
<evidence type="ECO:0000256" key="3">
    <source>
        <dbReference type="ARBA" id="ARBA00020268"/>
    </source>
</evidence>
<keyword evidence="6" id="KW-0472">Membrane</keyword>
<dbReference type="EMBL" id="CP048838">
    <property type="protein sequence ID" value="QJA05211.1"/>
    <property type="molecule type" value="Genomic_DNA"/>
</dbReference>
<comment type="similarity">
    <text evidence="2">Belongs to the multi antimicrobial extrusion (MATE) (TC 2.A.66.1) family.</text>
</comment>
<organism evidence="7 8">
    <name type="scientific">Clostridium innocuum</name>
    <dbReference type="NCBI Taxonomy" id="1522"/>
    <lineage>
        <taxon>Bacteria</taxon>
        <taxon>Bacillati</taxon>
        <taxon>Bacillota</taxon>
        <taxon>Clostridia</taxon>
        <taxon>Eubacteriales</taxon>
        <taxon>Clostridiaceae</taxon>
        <taxon>Clostridium</taxon>
    </lineage>
</organism>
<evidence type="ECO:0000256" key="5">
    <source>
        <dbReference type="ARBA" id="ARBA00031636"/>
    </source>
</evidence>
<evidence type="ECO:0000313" key="8">
    <source>
        <dbReference type="Proteomes" id="UP000503330"/>
    </source>
</evidence>
<reference evidence="7 8" key="1">
    <citation type="submission" date="2020-02" db="EMBL/GenBank/DDBJ databases">
        <authorList>
            <person name="Kociolek L.K."/>
            <person name="Ozer E.A."/>
        </authorList>
    </citation>
    <scope>NUCLEOTIDE SEQUENCE [LARGE SCALE GENOMIC DNA]</scope>
    <source>
        <strain evidence="7 8">ATCC 14501</strain>
    </source>
</reference>
<evidence type="ECO:0000313" key="7">
    <source>
        <dbReference type="EMBL" id="QJA05211.1"/>
    </source>
</evidence>
<dbReference type="AlphaFoldDB" id="A0AAP9MK82"/>
<evidence type="ECO:0000256" key="4">
    <source>
        <dbReference type="ARBA" id="ARBA00022448"/>
    </source>
</evidence>
<accession>A0AAP9MK82</accession>
<evidence type="ECO:0000256" key="1">
    <source>
        <dbReference type="ARBA" id="ARBA00003408"/>
    </source>
</evidence>
<gene>
    <name evidence="7" type="ORF">G4D54_15060</name>
</gene>
<dbReference type="PANTHER" id="PTHR43298:SF2">
    <property type="entry name" value="FMN_FAD EXPORTER YEEO-RELATED"/>
    <property type="match status" value="1"/>
</dbReference>
<keyword evidence="4" id="KW-0813">Transport</keyword>
<keyword evidence="6" id="KW-1133">Transmembrane helix</keyword>
<evidence type="ECO:0000256" key="6">
    <source>
        <dbReference type="SAM" id="Phobius"/>
    </source>
</evidence>
<proteinExistence type="inferred from homology"/>
<feature type="transmembrane region" description="Helical" evidence="6">
    <location>
        <begin position="12"/>
        <end position="33"/>
    </location>
</feature>
<dbReference type="GO" id="GO:0015297">
    <property type="term" value="F:antiporter activity"/>
    <property type="evidence" value="ECO:0007669"/>
    <property type="project" value="InterPro"/>
</dbReference>
<dbReference type="Proteomes" id="UP000503330">
    <property type="component" value="Chromosome"/>
</dbReference>
<keyword evidence="6" id="KW-0812">Transmembrane</keyword>
<dbReference type="InterPro" id="IPR050222">
    <property type="entry name" value="MATE_MdtK"/>
</dbReference>